<accession>A0A3P6QUL7</accession>
<dbReference type="Proteomes" id="UP000271889">
    <property type="component" value="Unassembled WGS sequence"/>
</dbReference>
<reference evidence="2 3" key="1">
    <citation type="submission" date="2018-11" db="EMBL/GenBank/DDBJ databases">
        <authorList>
            <consortium name="Pathogen Informatics"/>
        </authorList>
    </citation>
    <scope>NUCLEOTIDE SEQUENCE [LARGE SCALE GENOMIC DNA]</scope>
</reference>
<evidence type="ECO:0000256" key="1">
    <source>
        <dbReference type="SAM" id="MobiDB-lite"/>
    </source>
</evidence>
<feature type="region of interest" description="Disordered" evidence="1">
    <location>
        <begin position="69"/>
        <end position="94"/>
    </location>
</feature>
<dbReference type="EMBL" id="UYRV01005448">
    <property type="protein sequence ID" value="VDK52609.1"/>
    <property type="molecule type" value="Genomic_DNA"/>
</dbReference>
<name>A0A3P6QUL7_CYLGO</name>
<keyword evidence="3" id="KW-1185">Reference proteome</keyword>
<protein>
    <submittedName>
        <fullName evidence="2">Uncharacterized protein</fullName>
    </submittedName>
</protein>
<evidence type="ECO:0000313" key="3">
    <source>
        <dbReference type="Proteomes" id="UP000271889"/>
    </source>
</evidence>
<evidence type="ECO:0000313" key="2">
    <source>
        <dbReference type="EMBL" id="VDK52609.1"/>
    </source>
</evidence>
<proteinExistence type="predicted"/>
<sequence>MDTCFAVLDSEPPIFCMSSFGPESGATGMRHPAVPLKMGGCNIFSTLARQRIQLTAFSYETKIYKDSEDGDRLVNDDRAPGDNEREQERDLNWR</sequence>
<organism evidence="2 3">
    <name type="scientific">Cylicostephanus goldi</name>
    <name type="common">Nematode worm</name>
    <dbReference type="NCBI Taxonomy" id="71465"/>
    <lineage>
        <taxon>Eukaryota</taxon>
        <taxon>Metazoa</taxon>
        <taxon>Ecdysozoa</taxon>
        <taxon>Nematoda</taxon>
        <taxon>Chromadorea</taxon>
        <taxon>Rhabditida</taxon>
        <taxon>Rhabditina</taxon>
        <taxon>Rhabditomorpha</taxon>
        <taxon>Strongyloidea</taxon>
        <taxon>Strongylidae</taxon>
        <taxon>Cylicostephanus</taxon>
    </lineage>
</organism>
<dbReference type="AlphaFoldDB" id="A0A3P6QUL7"/>
<gene>
    <name evidence="2" type="ORF">CGOC_LOCUS2432</name>
</gene>